<organism evidence="1 2">
    <name type="scientific">Lentinula aff. lateritia</name>
    <dbReference type="NCBI Taxonomy" id="2804960"/>
    <lineage>
        <taxon>Eukaryota</taxon>
        <taxon>Fungi</taxon>
        <taxon>Dikarya</taxon>
        <taxon>Basidiomycota</taxon>
        <taxon>Agaricomycotina</taxon>
        <taxon>Agaricomycetes</taxon>
        <taxon>Agaricomycetidae</taxon>
        <taxon>Agaricales</taxon>
        <taxon>Marasmiineae</taxon>
        <taxon>Omphalotaceae</taxon>
        <taxon>Lentinula</taxon>
    </lineage>
</organism>
<comment type="caution">
    <text evidence="1">The sequence shown here is derived from an EMBL/GenBank/DDBJ whole genome shotgun (WGS) entry which is preliminary data.</text>
</comment>
<keyword evidence="2" id="KW-1185">Reference proteome</keyword>
<gene>
    <name evidence="1" type="ORF">F5876DRAFT_38008</name>
</gene>
<proteinExistence type="predicted"/>
<protein>
    <submittedName>
        <fullName evidence="1">Prolyl oligopeptidase</fullName>
    </submittedName>
</protein>
<reference evidence="1" key="1">
    <citation type="submission" date="2022-09" db="EMBL/GenBank/DDBJ databases">
        <title>A Global Phylogenomic Analysis of the Shiitake Genus Lentinula.</title>
        <authorList>
            <consortium name="DOE Joint Genome Institute"/>
            <person name="Sierra-Patev S."/>
            <person name="Min B."/>
            <person name="Naranjo-Ortiz M."/>
            <person name="Looney B."/>
            <person name="Konkel Z."/>
            <person name="Slot J.C."/>
            <person name="Sakamoto Y."/>
            <person name="Steenwyk J.L."/>
            <person name="Rokas A."/>
            <person name="Carro J."/>
            <person name="Camarero S."/>
            <person name="Ferreira P."/>
            <person name="Molpeceres G."/>
            <person name="Ruiz-Duenas F.J."/>
            <person name="Serrano A."/>
            <person name="Henrissat B."/>
            <person name="Drula E."/>
            <person name="Hughes K.W."/>
            <person name="Mata J.L."/>
            <person name="Ishikawa N.K."/>
            <person name="Vargas-Isla R."/>
            <person name="Ushijima S."/>
            <person name="Smith C.A."/>
            <person name="Ahrendt S."/>
            <person name="Andreopoulos W."/>
            <person name="He G."/>
            <person name="Labutti K."/>
            <person name="Lipzen A."/>
            <person name="Ng V."/>
            <person name="Riley R."/>
            <person name="Sandor L."/>
            <person name="Barry K."/>
            <person name="Martinez A.T."/>
            <person name="Xiao Y."/>
            <person name="Gibbons J.G."/>
            <person name="Terashima K."/>
            <person name="Grigoriev I.V."/>
            <person name="Hibbett D.S."/>
        </authorList>
    </citation>
    <scope>NUCLEOTIDE SEQUENCE</scope>
    <source>
        <strain evidence="1">TMI1499</strain>
    </source>
</reference>
<sequence length="742" mass="84317">MSVTQWGPYPPVSRDETSAITYQSKLRGSVTVRDPYTALEVPFDDSEETKAFVHAQRKFARTYLDEIPERETWLQTLKESWNYRRFTVPKRESDGYTYFEYNDGLQSQMSLRRVKVSEEDTILTESGPGGELFFDPNLLSLDGNAALTGSMMSPCGEYWAYGVSKHGSDWMTTYIRKTSSPHMPSQEKGKDPGRMDDVIRYSRFFIVYWSSDSKGFFYSRYPPEDDEGKGNAPAQNCMVYYHRLGEKQEKDTLVYEDPEHPFWLWALQLSPRLVFPSTPRDASHTQLAKIADIGTSDIQNGIQWLTIHDQWQARFVIIGDDDSTIYFMTNLEAKNYLVATLDIRHSEAGVKTLVAENPDALLISASILSTDKLVLVYLHNARHEIHVHDLNTGKLIRQIFGNLIGQFSLSGRRDDNDMFVFHSGFTSPGTIYRFRLNEDSNKGTLFRAIQVPGLNLNDFTTESVFYPSKDGTPIHMFITRLKDTPVDGTAPVYIYGYGGFALAMLPTFSVSTLLFCKIYRAMYVVPNIRGGSEFGESWHREGMLDKKQNVFDDFNAATKWLVANKYANQYNVAIRGGSNGGVLTTACANQAPELYRCVITIGGIIDMLRFPKFTFGALWRSEYGDPEDPEDFDFIYKYSPYHNIPSGDVVLPAMLFFTAAYDDRVSPLHSFKHVAALQYYFPNGPNPVLMRIDLNTGHFAGKSTQKMLEETADEYSFIGKSMGLVMSVRNEHASKQWSCVMT</sequence>
<evidence type="ECO:0000313" key="1">
    <source>
        <dbReference type="EMBL" id="KAJ3812194.1"/>
    </source>
</evidence>
<dbReference type="Proteomes" id="UP001163835">
    <property type="component" value="Unassembled WGS sequence"/>
</dbReference>
<evidence type="ECO:0000313" key="2">
    <source>
        <dbReference type="Proteomes" id="UP001163835"/>
    </source>
</evidence>
<accession>A0ACC1U5H5</accession>
<dbReference type="EMBL" id="MU795031">
    <property type="protein sequence ID" value="KAJ3812194.1"/>
    <property type="molecule type" value="Genomic_DNA"/>
</dbReference>
<name>A0ACC1U5H5_9AGAR</name>